<feature type="region of interest" description="Disordered" evidence="1">
    <location>
        <begin position="163"/>
        <end position="188"/>
    </location>
</feature>
<dbReference type="SUPFAM" id="SSF53098">
    <property type="entry name" value="Ribonuclease H-like"/>
    <property type="match status" value="1"/>
</dbReference>
<dbReference type="RefSeq" id="WP_307855855.1">
    <property type="nucleotide sequence ID" value="NZ_JAGINW010000001.1"/>
</dbReference>
<dbReference type="InterPro" id="IPR012337">
    <property type="entry name" value="RNaseH-like_sf"/>
</dbReference>
<sequence length="188" mass="21155">MTPAAIRQLVLRLANENSRRGHRRIHGELARLGHTVAASTVWNILHAASIDPAPRRNGLTWREFLAAQANSIIACDFLHIDTISLQRLYALLFLEHRTRRLHIAGVTTHPTGEWVTQQARNLANKLGTRMESLRFLTRDRDTKYTRTFDAVFKADNIEILKTPPQAPKQTPTANESLAPCAAKFSTTS</sequence>
<gene>
    <name evidence="2" type="ORF">JOF56_009715</name>
</gene>
<organism evidence="2 3">
    <name type="scientific">Kibdelosporangium banguiense</name>
    <dbReference type="NCBI Taxonomy" id="1365924"/>
    <lineage>
        <taxon>Bacteria</taxon>
        <taxon>Bacillati</taxon>
        <taxon>Actinomycetota</taxon>
        <taxon>Actinomycetes</taxon>
        <taxon>Pseudonocardiales</taxon>
        <taxon>Pseudonocardiaceae</taxon>
        <taxon>Kibdelosporangium</taxon>
    </lineage>
</organism>
<name>A0ABS4TZJ0_9PSEU</name>
<accession>A0ABS4TZJ0</accession>
<comment type="caution">
    <text evidence="2">The sequence shown here is derived from an EMBL/GenBank/DDBJ whole genome shotgun (WGS) entry which is preliminary data.</text>
</comment>
<reference evidence="2 3" key="1">
    <citation type="submission" date="2021-03" db="EMBL/GenBank/DDBJ databases">
        <title>Sequencing the genomes of 1000 actinobacteria strains.</title>
        <authorList>
            <person name="Klenk H.-P."/>
        </authorList>
    </citation>
    <scope>NUCLEOTIDE SEQUENCE [LARGE SCALE GENOMIC DNA]</scope>
    <source>
        <strain evidence="2 3">DSM 46670</strain>
    </source>
</reference>
<dbReference type="EMBL" id="JAGINW010000001">
    <property type="protein sequence ID" value="MBP2329330.1"/>
    <property type="molecule type" value="Genomic_DNA"/>
</dbReference>
<evidence type="ECO:0000313" key="3">
    <source>
        <dbReference type="Proteomes" id="UP001519332"/>
    </source>
</evidence>
<protein>
    <recommendedName>
        <fullName evidence="4">Integrase</fullName>
    </recommendedName>
</protein>
<evidence type="ECO:0000313" key="2">
    <source>
        <dbReference type="EMBL" id="MBP2329330.1"/>
    </source>
</evidence>
<evidence type="ECO:0000256" key="1">
    <source>
        <dbReference type="SAM" id="MobiDB-lite"/>
    </source>
</evidence>
<dbReference type="InterPro" id="IPR036397">
    <property type="entry name" value="RNaseH_sf"/>
</dbReference>
<keyword evidence="3" id="KW-1185">Reference proteome</keyword>
<evidence type="ECO:0008006" key="4">
    <source>
        <dbReference type="Google" id="ProtNLM"/>
    </source>
</evidence>
<proteinExistence type="predicted"/>
<dbReference type="Gene3D" id="3.30.420.10">
    <property type="entry name" value="Ribonuclease H-like superfamily/Ribonuclease H"/>
    <property type="match status" value="1"/>
</dbReference>
<feature type="compositionally biased region" description="Low complexity" evidence="1">
    <location>
        <begin position="163"/>
        <end position="173"/>
    </location>
</feature>
<dbReference type="Proteomes" id="UP001519332">
    <property type="component" value="Unassembled WGS sequence"/>
</dbReference>